<protein>
    <submittedName>
        <fullName evidence="2">Uncharacterized protein</fullName>
    </submittedName>
</protein>
<sequence>MSIECVEEYTSWSIKIAFLFTCILFMAMLPHLHPDKFVREINVTEFKLWIYLLPLIWLYLSVWSMASIFLQTEADGFRYVVGGVGVVMILITASWVVLH</sequence>
<name>A0A2N6NGL9_BEABA</name>
<reference evidence="2 3" key="1">
    <citation type="journal article" date="2016" name="Appl. Microbiol. Biotechnol.">
        <title>Characterization of T-DNA insertion mutants with decreased virulence in the entomopathogenic fungus Beauveria bassiana JEF-007.</title>
        <authorList>
            <person name="Kim S."/>
            <person name="Lee S.J."/>
            <person name="Nai Y.S."/>
            <person name="Yu J.S."/>
            <person name="Lee M.R."/>
            <person name="Yang Y.T."/>
            <person name="Kim J.S."/>
        </authorList>
    </citation>
    <scope>NUCLEOTIDE SEQUENCE [LARGE SCALE GENOMIC DNA]</scope>
    <source>
        <strain evidence="2 3">JEF-007</strain>
    </source>
</reference>
<evidence type="ECO:0000256" key="1">
    <source>
        <dbReference type="SAM" id="Phobius"/>
    </source>
</evidence>
<feature type="transmembrane region" description="Helical" evidence="1">
    <location>
        <begin position="49"/>
        <end position="70"/>
    </location>
</feature>
<dbReference type="EMBL" id="MRVG01000008">
    <property type="protein sequence ID" value="PMB66430.1"/>
    <property type="molecule type" value="Genomic_DNA"/>
</dbReference>
<evidence type="ECO:0000313" key="3">
    <source>
        <dbReference type="Proteomes" id="UP000235728"/>
    </source>
</evidence>
<dbReference type="Proteomes" id="UP000235728">
    <property type="component" value="Unassembled WGS sequence"/>
</dbReference>
<proteinExistence type="predicted"/>
<evidence type="ECO:0000313" key="2">
    <source>
        <dbReference type="EMBL" id="PMB66430.1"/>
    </source>
</evidence>
<feature type="transmembrane region" description="Helical" evidence="1">
    <location>
        <begin position="76"/>
        <end position="98"/>
    </location>
</feature>
<organism evidence="2 3">
    <name type="scientific">Beauveria bassiana</name>
    <name type="common">White muscardine disease fungus</name>
    <name type="synonym">Tritirachium shiotae</name>
    <dbReference type="NCBI Taxonomy" id="176275"/>
    <lineage>
        <taxon>Eukaryota</taxon>
        <taxon>Fungi</taxon>
        <taxon>Dikarya</taxon>
        <taxon>Ascomycota</taxon>
        <taxon>Pezizomycotina</taxon>
        <taxon>Sordariomycetes</taxon>
        <taxon>Hypocreomycetidae</taxon>
        <taxon>Hypocreales</taxon>
        <taxon>Cordycipitaceae</taxon>
        <taxon>Beauveria</taxon>
    </lineage>
</organism>
<keyword evidence="1" id="KW-1133">Transmembrane helix</keyword>
<keyword evidence="1" id="KW-0812">Transmembrane</keyword>
<gene>
    <name evidence="2" type="ORF">BM221_007419</name>
</gene>
<feature type="transmembrane region" description="Helical" evidence="1">
    <location>
        <begin position="12"/>
        <end position="29"/>
    </location>
</feature>
<dbReference type="AlphaFoldDB" id="A0A2N6NGL9"/>
<comment type="caution">
    <text evidence="2">The sequence shown here is derived from an EMBL/GenBank/DDBJ whole genome shotgun (WGS) entry which is preliminary data.</text>
</comment>
<accession>A0A2N6NGL9</accession>
<keyword evidence="1" id="KW-0472">Membrane</keyword>